<dbReference type="RefSeq" id="WP_148404087.1">
    <property type="nucleotide sequence ID" value="NZ_VSKK01000002.1"/>
</dbReference>
<evidence type="ECO:0008006" key="4">
    <source>
        <dbReference type="Google" id="ProtNLM"/>
    </source>
</evidence>
<proteinExistence type="inferred from homology"/>
<dbReference type="EMBL" id="VSKK01000002">
    <property type="protein sequence ID" value="TYB77212.1"/>
    <property type="molecule type" value="Genomic_DNA"/>
</dbReference>
<dbReference type="Proteomes" id="UP000323720">
    <property type="component" value="Unassembled WGS sequence"/>
</dbReference>
<dbReference type="GO" id="GO:0006801">
    <property type="term" value="P:superoxide metabolic process"/>
    <property type="evidence" value="ECO:0007669"/>
    <property type="project" value="InterPro"/>
</dbReference>
<evidence type="ECO:0000256" key="1">
    <source>
        <dbReference type="ARBA" id="ARBA00010457"/>
    </source>
</evidence>
<organism evidence="2 3">
    <name type="scientific">Bizionia myxarmorum</name>
    <dbReference type="NCBI Taxonomy" id="291186"/>
    <lineage>
        <taxon>Bacteria</taxon>
        <taxon>Pseudomonadati</taxon>
        <taxon>Bacteroidota</taxon>
        <taxon>Flavobacteriia</taxon>
        <taxon>Flavobacteriales</taxon>
        <taxon>Flavobacteriaceae</taxon>
        <taxon>Bizionia</taxon>
    </lineage>
</organism>
<dbReference type="InterPro" id="IPR036423">
    <property type="entry name" value="SOD-like_Cu/Zn_dom_sf"/>
</dbReference>
<accession>A0A5D0R6U3</accession>
<reference evidence="2 3" key="1">
    <citation type="submission" date="2019-08" db="EMBL/GenBank/DDBJ databases">
        <title>Genomes of Antarctic Bizionia species.</title>
        <authorList>
            <person name="Bowman J.P."/>
        </authorList>
    </citation>
    <scope>NUCLEOTIDE SEQUENCE [LARGE SCALE GENOMIC DNA]</scope>
    <source>
        <strain evidence="2 3">ADA-4</strain>
    </source>
</reference>
<name>A0A5D0R6U3_9FLAO</name>
<comment type="caution">
    <text evidence="2">The sequence shown here is derived from an EMBL/GenBank/DDBJ whole genome shotgun (WGS) entry which is preliminary data.</text>
</comment>
<keyword evidence="3" id="KW-1185">Reference proteome</keyword>
<evidence type="ECO:0000313" key="2">
    <source>
        <dbReference type="EMBL" id="TYB77212.1"/>
    </source>
</evidence>
<comment type="similarity">
    <text evidence="1">Belongs to the Cu-Zn superoxide dismutase family.</text>
</comment>
<sequence length="401" mass="42671">MKQSILVFTIICSFLIMTNCSSDDNITRLETSLISTTYTLNPVTDPSVIGDARIIKNEDASITVNIKLSGTLPGQSNPASLRLNTAAEGGVTAISLTAINGTTGRSTTTFTTFDNGTYVTYEDLLSFDGYIDVRLDSSNPATLLAQGDIGQNELIGNSKTYSLNTRDVDGISGSVKFEERKNGEALARIELTNTIPGTLHPAHIHINTALQSGAIALTFNEIDGDTGISRTNISVLDDGTSFLYADVMDFDGYVNVHLSSTDLGTIIAQGDLGINALTGEFVEYDLNEVDTPGIQGKATFYKRESGDALAVLEIENTIIGDSHPAHIHANDFETTGAILFTFNPVIGETGISQTNVIQLDDATAFGYDDVILINGYINVHESATNLGTIIAQGNIGINAPN</sequence>
<dbReference type="OrthoDB" id="1451403at2"/>
<gene>
    <name evidence="2" type="ORF">ES674_11055</name>
</gene>
<protein>
    <recommendedName>
        <fullName evidence="4">CHRD domain-containing protein</fullName>
    </recommendedName>
</protein>
<dbReference type="GO" id="GO:0046872">
    <property type="term" value="F:metal ion binding"/>
    <property type="evidence" value="ECO:0007669"/>
    <property type="project" value="InterPro"/>
</dbReference>
<dbReference type="SUPFAM" id="SSF49329">
    <property type="entry name" value="Cu,Zn superoxide dismutase-like"/>
    <property type="match status" value="3"/>
</dbReference>
<evidence type="ECO:0000313" key="3">
    <source>
        <dbReference type="Proteomes" id="UP000323720"/>
    </source>
</evidence>
<dbReference type="AlphaFoldDB" id="A0A5D0R6U3"/>